<organism evidence="1 2">
    <name type="scientific">Colletotrichum zoysiae</name>
    <dbReference type="NCBI Taxonomy" id="1216348"/>
    <lineage>
        <taxon>Eukaryota</taxon>
        <taxon>Fungi</taxon>
        <taxon>Dikarya</taxon>
        <taxon>Ascomycota</taxon>
        <taxon>Pezizomycotina</taxon>
        <taxon>Sordariomycetes</taxon>
        <taxon>Hypocreomycetidae</taxon>
        <taxon>Glomerellales</taxon>
        <taxon>Glomerellaceae</taxon>
        <taxon>Colletotrichum</taxon>
        <taxon>Colletotrichum graminicola species complex</taxon>
    </lineage>
</organism>
<dbReference type="EMBL" id="MU843102">
    <property type="protein sequence ID" value="KAK2021473.1"/>
    <property type="molecule type" value="Genomic_DNA"/>
</dbReference>
<gene>
    <name evidence="1" type="ORF">LX32DRAFT_250644</name>
</gene>
<evidence type="ECO:0000313" key="2">
    <source>
        <dbReference type="Proteomes" id="UP001232148"/>
    </source>
</evidence>
<accession>A0AAD9H3L9</accession>
<proteinExistence type="predicted"/>
<protein>
    <submittedName>
        <fullName evidence="1">Uncharacterized protein</fullName>
    </submittedName>
</protein>
<dbReference type="Proteomes" id="UP001232148">
    <property type="component" value="Unassembled WGS sequence"/>
</dbReference>
<evidence type="ECO:0000313" key="1">
    <source>
        <dbReference type="EMBL" id="KAK2021473.1"/>
    </source>
</evidence>
<reference evidence="1" key="1">
    <citation type="submission" date="2021-06" db="EMBL/GenBank/DDBJ databases">
        <title>Comparative genomics, transcriptomics and evolutionary studies reveal genomic signatures of adaptation to plant cell wall in hemibiotrophic fungi.</title>
        <authorList>
            <consortium name="DOE Joint Genome Institute"/>
            <person name="Baroncelli R."/>
            <person name="Diaz J.F."/>
            <person name="Benocci T."/>
            <person name="Peng M."/>
            <person name="Battaglia E."/>
            <person name="Haridas S."/>
            <person name="Andreopoulos W."/>
            <person name="Labutti K."/>
            <person name="Pangilinan J."/>
            <person name="Floch G.L."/>
            <person name="Makela M.R."/>
            <person name="Henrissat B."/>
            <person name="Grigoriev I.V."/>
            <person name="Crouch J.A."/>
            <person name="De Vries R.P."/>
            <person name="Sukno S.A."/>
            <person name="Thon M.R."/>
        </authorList>
    </citation>
    <scope>NUCLEOTIDE SEQUENCE</scope>
    <source>
        <strain evidence="1">MAFF235873</strain>
    </source>
</reference>
<keyword evidence="2" id="KW-1185">Reference proteome</keyword>
<dbReference type="AlphaFoldDB" id="A0AAD9H3L9"/>
<comment type="caution">
    <text evidence="1">The sequence shown here is derived from an EMBL/GenBank/DDBJ whole genome shotgun (WGS) entry which is preliminary data.</text>
</comment>
<sequence>MATGSWLLAISRYTTTHVVAGFVFFFASAARHRPAAGELDGCRRILAPNLANVTCPRGEIASSFRIEESLLSCATLETDLSHPVCYLPGTLSGLRSRSCLRDRVPTKQAFFGGGFFLCFFCEWRLNEPLPTATSSINKQNIPVSVFVV</sequence>
<name>A0AAD9H3L9_9PEZI</name>